<dbReference type="InterPro" id="IPR046165">
    <property type="entry name" value="DUF6167"/>
</dbReference>
<dbReference type="Proteomes" id="UP000271573">
    <property type="component" value="Chromosome"/>
</dbReference>
<keyword evidence="3" id="KW-1185">Reference proteome</keyword>
<dbReference type="RefSeq" id="WP_125566634.1">
    <property type="nucleotide sequence ID" value="NZ_AP019307.1"/>
</dbReference>
<evidence type="ECO:0000256" key="1">
    <source>
        <dbReference type="SAM" id="MobiDB-lite"/>
    </source>
</evidence>
<reference evidence="2 3" key="1">
    <citation type="submission" date="2018-11" db="EMBL/GenBank/DDBJ databases">
        <title>Complete genome sequence of Nocardioides baekrokdamisoli strain KCTC 39748.</title>
        <authorList>
            <person name="Kang S.W."/>
            <person name="Lee K.C."/>
            <person name="Kim K.K."/>
            <person name="Kim J.S."/>
            <person name="Kim D.S."/>
            <person name="Ko S.H."/>
            <person name="Yang S.H."/>
            <person name="Shin Y.K."/>
            <person name="Lee J.S."/>
        </authorList>
    </citation>
    <scope>NUCLEOTIDE SEQUENCE [LARGE SCALE GENOMIC DNA]</scope>
    <source>
        <strain evidence="2 3">KCTC 39748</strain>
    </source>
</reference>
<dbReference type="KEGG" id="nbe:Back2_06010"/>
<dbReference type="AlphaFoldDB" id="A0A3G9IYP9"/>
<dbReference type="OrthoDB" id="4952314at2"/>
<evidence type="ECO:0000313" key="3">
    <source>
        <dbReference type="Proteomes" id="UP000271573"/>
    </source>
</evidence>
<proteinExistence type="predicted"/>
<name>A0A3G9IYP9_9ACTN</name>
<accession>A0A3G9IYP9</accession>
<gene>
    <name evidence="2" type="ORF">Back2_06010</name>
</gene>
<organism evidence="2 3">
    <name type="scientific">Nocardioides baekrokdamisoli</name>
    <dbReference type="NCBI Taxonomy" id="1804624"/>
    <lineage>
        <taxon>Bacteria</taxon>
        <taxon>Bacillati</taxon>
        <taxon>Actinomycetota</taxon>
        <taxon>Actinomycetes</taxon>
        <taxon>Propionibacteriales</taxon>
        <taxon>Nocardioidaceae</taxon>
        <taxon>Nocardioides</taxon>
    </lineage>
</organism>
<sequence length="86" mass="9669">MKPVFWFVAGAGTTLYGAIKIRRATEILTQDGAKDRWQAISHGAATFAHDVRDAHHIRRHELRQRYGMPALASQKNPELERASDGD</sequence>
<dbReference type="Pfam" id="PF19664">
    <property type="entry name" value="DUF6167"/>
    <property type="match status" value="1"/>
</dbReference>
<dbReference type="EMBL" id="AP019307">
    <property type="protein sequence ID" value="BBH16314.1"/>
    <property type="molecule type" value="Genomic_DNA"/>
</dbReference>
<evidence type="ECO:0000313" key="2">
    <source>
        <dbReference type="EMBL" id="BBH16314.1"/>
    </source>
</evidence>
<protein>
    <submittedName>
        <fullName evidence="2">Uncharacterized protein</fullName>
    </submittedName>
</protein>
<feature type="region of interest" description="Disordered" evidence="1">
    <location>
        <begin position="66"/>
        <end position="86"/>
    </location>
</feature>
<feature type="compositionally biased region" description="Basic and acidic residues" evidence="1">
    <location>
        <begin position="77"/>
        <end position="86"/>
    </location>
</feature>